<dbReference type="AlphaFoldDB" id="A0A8H5CF00"/>
<feature type="compositionally biased region" description="Basic residues" evidence="1">
    <location>
        <begin position="29"/>
        <end position="38"/>
    </location>
</feature>
<evidence type="ECO:0000313" key="3">
    <source>
        <dbReference type="Proteomes" id="UP000541558"/>
    </source>
</evidence>
<comment type="caution">
    <text evidence="2">The sequence shown here is derived from an EMBL/GenBank/DDBJ whole genome shotgun (WGS) entry which is preliminary data.</text>
</comment>
<proteinExistence type="predicted"/>
<sequence>MSARHYAAFAKLNWPVNTCLDTQKSRQMPARKSKRSRRVAPAGAIASDATVTTEAETVPATSDLPAELLLEVASNFEVLVPFDRVTHRDYDAWFHIDEVALERQDALRAMSQVSQRWRKLFLPLLWENVEIAACRKGKGQWHEQCSMGLIKKGNGLAENPELAQYVQNIRVAISKASISEALAALSKALAACTNLKTVNMHYVHDNTAGAFKEAFKPDSEQTFPSIENLLIPTQAHSLLRACPNAKRVTRTRGFGDQFVTAILKAPCKKLEMVIGFGVYAWKDNPLEKLIKVSPGLQHIKDDLSAYEAKVAELEVPRAKGRADVEAKIVYK</sequence>
<name>A0A8H5CF00_9AGAR</name>
<dbReference type="EMBL" id="JAACJK010000007">
    <property type="protein sequence ID" value="KAF5339563.1"/>
    <property type="molecule type" value="Genomic_DNA"/>
</dbReference>
<accession>A0A8H5CF00</accession>
<feature type="region of interest" description="Disordered" evidence="1">
    <location>
        <begin position="23"/>
        <end position="43"/>
    </location>
</feature>
<reference evidence="2 3" key="1">
    <citation type="journal article" date="2020" name="ISME J.">
        <title>Uncovering the hidden diversity of litter-decomposition mechanisms in mushroom-forming fungi.</title>
        <authorList>
            <person name="Floudas D."/>
            <person name="Bentzer J."/>
            <person name="Ahren D."/>
            <person name="Johansson T."/>
            <person name="Persson P."/>
            <person name="Tunlid A."/>
        </authorList>
    </citation>
    <scope>NUCLEOTIDE SEQUENCE [LARGE SCALE GENOMIC DNA]</scope>
    <source>
        <strain evidence="2 3">CBS 175.51</strain>
    </source>
</reference>
<dbReference type="OrthoDB" id="3251070at2759"/>
<evidence type="ECO:0000256" key="1">
    <source>
        <dbReference type="SAM" id="MobiDB-lite"/>
    </source>
</evidence>
<evidence type="ECO:0000313" key="2">
    <source>
        <dbReference type="EMBL" id="KAF5339563.1"/>
    </source>
</evidence>
<protein>
    <submittedName>
        <fullName evidence="2">Uncharacterized protein</fullName>
    </submittedName>
</protein>
<keyword evidence="3" id="KW-1185">Reference proteome</keyword>
<organism evidence="2 3">
    <name type="scientific">Ephemerocybe angulata</name>
    <dbReference type="NCBI Taxonomy" id="980116"/>
    <lineage>
        <taxon>Eukaryota</taxon>
        <taxon>Fungi</taxon>
        <taxon>Dikarya</taxon>
        <taxon>Basidiomycota</taxon>
        <taxon>Agaricomycotina</taxon>
        <taxon>Agaricomycetes</taxon>
        <taxon>Agaricomycetidae</taxon>
        <taxon>Agaricales</taxon>
        <taxon>Agaricineae</taxon>
        <taxon>Psathyrellaceae</taxon>
        <taxon>Ephemerocybe</taxon>
    </lineage>
</organism>
<gene>
    <name evidence="2" type="ORF">D9611_011486</name>
</gene>
<dbReference type="Proteomes" id="UP000541558">
    <property type="component" value="Unassembled WGS sequence"/>
</dbReference>